<feature type="domain" description="Ig-like" evidence="4">
    <location>
        <begin position="102"/>
        <end position="192"/>
    </location>
</feature>
<dbReference type="SMART" id="SM00406">
    <property type="entry name" value="IGv"/>
    <property type="match status" value="1"/>
</dbReference>
<dbReference type="SMART" id="SM00409">
    <property type="entry name" value="IG"/>
    <property type="match status" value="2"/>
</dbReference>
<accession>A0A8J2S474</accession>
<keyword evidence="2" id="KW-0812">Transmembrane</keyword>
<proteinExistence type="predicted"/>
<dbReference type="Gene3D" id="2.60.40.10">
    <property type="entry name" value="Immunoglobulins"/>
    <property type="match status" value="2"/>
</dbReference>
<dbReference type="InterPro" id="IPR007110">
    <property type="entry name" value="Ig-like_dom"/>
</dbReference>
<feature type="chain" id="PRO_5035289732" description="Ig-like domain-containing protein" evidence="3">
    <location>
        <begin position="24"/>
        <end position="353"/>
    </location>
</feature>
<protein>
    <recommendedName>
        <fullName evidence="4">Ig-like domain-containing protein</fullName>
    </recommendedName>
</protein>
<dbReference type="InterPro" id="IPR037448">
    <property type="entry name" value="Zig-8"/>
</dbReference>
<dbReference type="Proteomes" id="UP000789390">
    <property type="component" value="Unassembled WGS sequence"/>
</dbReference>
<feature type="signal peptide" evidence="3">
    <location>
        <begin position="1"/>
        <end position="23"/>
    </location>
</feature>
<evidence type="ECO:0000259" key="4">
    <source>
        <dbReference type="PROSITE" id="PS50835"/>
    </source>
</evidence>
<dbReference type="GO" id="GO:0050808">
    <property type="term" value="P:synapse organization"/>
    <property type="evidence" value="ECO:0007669"/>
    <property type="project" value="TreeGrafter"/>
</dbReference>
<sequence length="353" mass="39370">MKPQQPLTTVLVVIFWIVSFSTSHENDVKGSASSSSSDDQLNVAFQSSSSALRSASSDDYSSSIQQQQQPQQQQDMDESASSHSKGGSLSDATAVNLAERSPRFEDPSGHANVTVQLGDTAFLNCRVLDLQDKTQVSWVRRHEQELHLLTVGMQTYSTDSRFSLHFQHPNDWRLQIKFARPRDEGIYECQVSIHPPRIYTVRLIVAVPSVEMVDDHGRVIEEKIYKTGSTIELKCVVSKVPGPTANIMWRHGLRILNYDTSRGGISVKTDLLPYGAVSRLYIANASQRDAGNYTCNISESSWTTVVVHILNGEHPAAMQHGQSSSSERRPLVISMLVVVLASWFFMWKCSLSR</sequence>
<dbReference type="InterPro" id="IPR003598">
    <property type="entry name" value="Ig_sub2"/>
</dbReference>
<keyword evidence="3" id="KW-0732">Signal</keyword>
<evidence type="ECO:0000256" key="3">
    <source>
        <dbReference type="SAM" id="SignalP"/>
    </source>
</evidence>
<name>A0A8J2S474_9CRUS</name>
<reference evidence="5" key="1">
    <citation type="submission" date="2021-11" db="EMBL/GenBank/DDBJ databases">
        <authorList>
            <person name="Schell T."/>
        </authorList>
    </citation>
    <scope>NUCLEOTIDE SEQUENCE</scope>
    <source>
        <strain evidence="5">M5</strain>
    </source>
</reference>
<dbReference type="CDD" id="cd00099">
    <property type="entry name" value="IgV"/>
    <property type="match status" value="1"/>
</dbReference>
<evidence type="ECO:0000313" key="5">
    <source>
        <dbReference type="EMBL" id="CAH0112650.1"/>
    </source>
</evidence>
<dbReference type="SUPFAM" id="SSF48726">
    <property type="entry name" value="Immunoglobulin"/>
    <property type="match status" value="2"/>
</dbReference>
<dbReference type="InterPro" id="IPR013783">
    <property type="entry name" value="Ig-like_fold"/>
</dbReference>
<dbReference type="SMART" id="SM00408">
    <property type="entry name" value="IGc2"/>
    <property type="match status" value="2"/>
</dbReference>
<evidence type="ECO:0000256" key="1">
    <source>
        <dbReference type="SAM" id="MobiDB-lite"/>
    </source>
</evidence>
<dbReference type="FunFam" id="2.60.40.10:FF:001598">
    <property type="entry name" value="Defective proboscis extension response"/>
    <property type="match status" value="1"/>
</dbReference>
<keyword evidence="2" id="KW-0472">Membrane</keyword>
<dbReference type="InterPro" id="IPR013106">
    <property type="entry name" value="Ig_V-set"/>
</dbReference>
<dbReference type="InterPro" id="IPR003599">
    <property type="entry name" value="Ig_sub"/>
</dbReference>
<evidence type="ECO:0000313" key="6">
    <source>
        <dbReference type="Proteomes" id="UP000789390"/>
    </source>
</evidence>
<dbReference type="Pfam" id="PF13927">
    <property type="entry name" value="Ig_3"/>
    <property type="match status" value="1"/>
</dbReference>
<dbReference type="OrthoDB" id="6354602at2759"/>
<feature type="region of interest" description="Disordered" evidence="1">
    <location>
        <begin position="45"/>
        <end position="90"/>
    </location>
</feature>
<dbReference type="InterPro" id="IPR036179">
    <property type="entry name" value="Ig-like_dom_sf"/>
</dbReference>
<dbReference type="AlphaFoldDB" id="A0A8J2S474"/>
<feature type="transmembrane region" description="Helical" evidence="2">
    <location>
        <begin position="330"/>
        <end position="347"/>
    </location>
</feature>
<dbReference type="EMBL" id="CAKKLH010000329">
    <property type="protein sequence ID" value="CAH0112650.1"/>
    <property type="molecule type" value="Genomic_DNA"/>
</dbReference>
<organism evidence="5 6">
    <name type="scientific">Daphnia galeata</name>
    <dbReference type="NCBI Taxonomy" id="27404"/>
    <lineage>
        <taxon>Eukaryota</taxon>
        <taxon>Metazoa</taxon>
        <taxon>Ecdysozoa</taxon>
        <taxon>Arthropoda</taxon>
        <taxon>Crustacea</taxon>
        <taxon>Branchiopoda</taxon>
        <taxon>Diplostraca</taxon>
        <taxon>Cladocera</taxon>
        <taxon>Anomopoda</taxon>
        <taxon>Daphniidae</taxon>
        <taxon>Daphnia</taxon>
    </lineage>
</organism>
<evidence type="ECO:0000256" key="2">
    <source>
        <dbReference type="SAM" id="Phobius"/>
    </source>
</evidence>
<dbReference type="PANTHER" id="PTHR23279:SF3">
    <property type="entry name" value="DEFECTIVE PROBOSCIS EXTENSION RESPONSE 18"/>
    <property type="match status" value="1"/>
</dbReference>
<comment type="caution">
    <text evidence="5">The sequence shown here is derived from an EMBL/GenBank/DDBJ whole genome shotgun (WGS) entry which is preliminary data.</text>
</comment>
<dbReference type="FunFam" id="2.60.40.10:FF:001278">
    <property type="entry name" value="Defective proboscis extension response"/>
    <property type="match status" value="1"/>
</dbReference>
<gene>
    <name evidence="5" type="ORF">DGAL_LOCUS16419</name>
</gene>
<keyword evidence="6" id="KW-1185">Reference proteome</keyword>
<dbReference type="GO" id="GO:0032589">
    <property type="term" value="C:neuron projection membrane"/>
    <property type="evidence" value="ECO:0007669"/>
    <property type="project" value="TreeGrafter"/>
</dbReference>
<dbReference type="PANTHER" id="PTHR23279">
    <property type="entry name" value="DEFECTIVE PROBOSCIS EXTENSION RESPONSE DPR -RELATED"/>
    <property type="match status" value="1"/>
</dbReference>
<keyword evidence="2" id="KW-1133">Transmembrane helix</keyword>
<dbReference type="PROSITE" id="PS50835">
    <property type="entry name" value="IG_LIKE"/>
    <property type="match status" value="2"/>
</dbReference>
<feature type="domain" description="Ig-like" evidence="4">
    <location>
        <begin position="208"/>
        <end position="306"/>
    </location>
</feature>
<dbReference type="Pfam" id="PF07686">
    <property type="entry name" value="V-set"/>
    <property type="match status" value="1"/>
</dbReference>